<reference evidence="8" key="2">
    <citation type="submission" date="2025-09" db="UniProtKB">
        <authorList>
            <consortium name="Ensembl"/>
        </authorList>
    </citation>
    <scope>IDENTIFICATION</scope>
</reference>
<dbReference type="Proteomes" id="UP000694399">
    <property type="component" value="Unassembled WGS sequence"/>
</dbReference>
<dbReference type="Pfam" id="PF02990">
    <property type="entry name" value="EMP70"/>
    <property type="match status" value="1"/>
</dbReference>
<keyword evidence="9" id="KW-1185">Reference proteome</keyword>
<dbReference type="InterPro" id="IPR004240">
    <property type="entry name" value="EMP70"/>
</dbReference>
<keyword evidence="3 7" id="KW-0812">Transmembrane</keyword>
<dbReference type="GO" id="GO:0016020">
    <property type="term" value="C:membrane"/>
    <property type="evidence" value="ECO:0007669"/>
    <property type="project" value="UniProtKB-SubCell"/>
</dbReference>
<keyword evidence="4" id="KW-0732">Signal</keyword>
<evidence type="ECO:0000256" key="3">
    <source>
        <dbReference type="ARBA" id="ARBA00022692"/>
    </source>
</evidence>
<feature type="transmembrane region" description="Helical" evidence="7">
    <location>
        <begin position="287"/>
        <end position="311"/>
    </location>
</feature>
<dbReference type="Ensembl" id="ENSPLOT00000013226.1">
    <property type="protein sequence ID" value="ENSPLOP00000011943.1"/>
    <property type="gene ID" value="ENSPLOG00000008345.1"/>
</dbReference>
<keyword evidence="6 7" id="KW-0472">Membrane</keyword>
<evidence type="ECO:0000256" key="7">
    <source>
        <dbReference type="RuleBase" id="RU363079"/>
    </source>
</evidence>
<dbReference type="AlphaFoldDB" id="A0A8C8X3K2"/>
<dbReference type="PANTHER" id="PTHR10766">
    <property type="entry name" value="TRANSMEMBRANE 9 SUPERFAMILY PROTEIN"/>
    <property type="match status" value="1"/>
</dbReference>
<dbReference type="GeneTree" id="ENSGT00940000163390"/>
<evidence type="ECO:0000256" key="1">
    <source>
        <dbReference type="ARBA" id="ARBA00004141"/>
    </source>
</evidence>
<keyword evidence="5 7" id="KW-1133">Transmembrane helix</keyword>
<comment type="subcellular location">
    <subcellularLocation>
        <location evidence="1">Membrane</location>
        <topology evidence="1">Multi-pass membrane protein</topology>
    </subcellularLocation>
</comment>
<protein>
    <recommendedName>
        <fullName evidence="7">Transmembrane 9 superfamily member</fullName>
    </recommendedName>
</protein>
<feature type="transmembrane region" description="Helical" evidence="7">
    <location>
        <begin position="317"/>
        <end position="342"/>
    </location>
</feature>
<evidence type="ECO:0000256" key="6">
    <source>
        <dbReference type="ARBA" id="ARBA00023136"/>
    </source>
</evidence>
<accession>A0A8C8X3K2</accession>
<feature type="transmembrane region" description="Helical" evidence="7">
    <location>
        <begin position="543"/>
        <end position="561"/>
    </location>
</feature>
<evidence type="ECO:0000256" key="2">
    <source>
        <dbReference type="ARBA" id="ARBA00005227"/>
    </source>
</evidence>
<sequence>MFFFLSYLSFSSSFDFCKDSEKRNPSENLGQVLFGERISSSPYKFPFNRTGTCIKVCVKSYDTANDDQEKKLAFLRKGIRLNYQHHWIIDNMPVIWCHNTGDGTKYCTPGFPIGCFIAKSGESKHACLIHPEFNKSHIYFLFNHVDITIAYHEDSGRNGGFARLVSARLEPQSYKHSGEGRLACNGPPMEIPEEHTEKFNVTYTYSVQFEVSLTSLFFFFKFSSIMNSFVIILFLSGMVAIIILRTLHRDIIRYNEMSSSVSKNDFGWKLLHGDVFRPPRNRMLLSVFLGQGTQVLIMTFITLLLACLGFLSPSNRGALMTCAVVLWVLLGTPAGYVSARMYKTLKGVKWKTNFLLTALLCPGVVFADLFFMNVILWVEGSSAAISFGTLIGILAMWCGISVPLTFVGAYFGAKKKFRVPVCTNQIPRHIPRQSFFTKPPFGIMIGGILPFGCVFIQLFLILNSIWSHQMYFMFGFLFLVFIILLITCSEAAVLLCYFYLCAEDYHWWWRAFFTSSFTAVYLLIYTVHYFFAKLQITGTASAILYFGYTMVMVLIFFLFTGNHRMTSCVSHSLKRLGDNNVISIN</sequence>
<reference evidence="8" key="1">
    <citation type="submission" date="2025-08" db="UniProtKB">
        <authorList>
            <consortium name="Ensembl"/>
        </authorList>
    </citation>
    <scope>IDENTIFICATION</scope>
</reference>
<proteinExistence type="inferred from homology"/>
<name>A0A8C8X3K2_PANLE</name>
<feature type="transmembrane region" description="Helical" evidence="7">
    <location>
        <begin position="472"/>
        <end position="500"/>
    </location>
</feature>
<evidence type="ECO:0000256" key="4">
    <source>
        <dbReference type="ARBA" id="ARBA00022729"/>
    </source>
</evidence>
<organism evidence="8 9">
    <name type="scientific">Panthera leo</name>
    <name type="common">Lion</name>
    <dbReference type="NCBI Taxonomy" id="9689"/>
    <lineage>
        <taxon>Eukaryota</taxon>
        <taxon>Metazoa</taxon>
        <taxon>Chordata</taxon>
        <taxon>Craniata</taxon>
        <taxon>Vertebrata</taxon>
        <taxon>Euteleostomi</taxon>
        <taxon>Mammalia</taxon>
        <taxon>Eutheria</taxon>
        <taxon>Laurasiatheria</taxon>
        <taxon>Carnivora</taxon>
        <taxon>Feliformia</taxon>
        <taxon>Felidae</taxon>
        <taxon>Pantherinae</taxon>
        <taxon>Panthera</taxon>
    </lineage>
</organism>
<evidence type="ECO:0000256" key="5">
    <source>
        <dbReference type="ARBA" id="ARBA00022989"/>
    </source>
</evidence>
<evidence type="ECO:0000313" key="8">
    <source>
        <dbReference type="Ensembl" id="ENSPLOP00000011943.1"/>
    </source>
</evidence>
<evidence type="ECO:0000313" key="9">
    <source>
        <dbReference type="Proteomes" id="UP000694399"/>
    </source>
</evidence>
<feature type="transmembrane region" description="Helical" evidence="7">
    <location>
        <begin position="441"/>
        <end position="466"/>
    </location>
</feature>
<feature type="transmembrane region" description="Helical" evidence="7">
    <location>
        <begin position="507"/>
        <end position="531"/>
    </location>
</feature>
<feature type="transmembrane region" description="Helical" evidence="7">
    <location>
        <begin position="216"/>
        <end position="244"/>
    </location>
</feature>
<comment type="similarity">
    <text evidence="2 7">Belongs to the nonaspanin (TM9SF) (TC 9.A.2) family.</text>
</comment>
<feature type="transmembrane region" description="Helical" evidence="7">
    <location>
        <begin position="354"/>
        <end position="378"/>
    </location>
</feature>
<dbReference type="GO" id="GO:0072657">
    <property type="term" value="P:protein localization to membrane"/>
    <property type="evidence" value="ECO:0007669"/>
    <property type="project" value="TreeGrafter"/>
</dbReference>
<feature type="transmembrane region" description="Helical" evidence="7">
    <location>
        <begin position="384"/>
        <end position="411"/>
    </location>
</feature>
<dbReference type="PANTHER" id="PTHR10766:SF176">
    <property type="entry name" value="TRANSMEMBRANE 9 SUPERFAMILY MEMBER"/>
    <property type="match status" value="1"/>
</dbReference>